<dbReference type="AlphaFoldDB" id="A0A2K9NZ35"/>
<dbReference type="Pfam" id="PF01075">
    <property type="entry name" value="Glyco_transf_9"/>
    <property type="match status" value="1"/>
</dbReference>
<accession>A0A2K9NZ35</accession>
<evidence type="ECO:0000313" key="3">
    <source>
        <dbReference type="EMBL" id="AUO00216.1"/>
    </source>
</evidence>
<dbReference type="PANTHER" id="PTHR30160:SF1">
    <property type="entry name" value="LIPOPOLYSACCHARIDE 1,2-N-ACETYLGLUCOSAMINETRANSFERASE-RELATED"/>
    <property type="match status" value="1"/>
</dbReference>
<dbReference type="EMBL" id="CP025704">
    <property type="protein sequence ID" value="AUO00216.1"/>
    <property type="molecule type" value="Genomic_DNA"/>
</dbReference>
<dbReference type="InterPro" id="IPR051199">
    <property type="entry name" value="LPS_LOS_Heptosyltrfase"/>
</dbReference>
<dbReference type="Proteomes" id="UP000235584">
    <property type="component" value="Chromosome"/>
</dbReference>
<dbReference type="KEGG" id="bsto:C0V70_12970"/>
<evidence type="ECO:0000256" key="1">
    <source>
        <dbReference type="ARBA" id="ARBA00022676"/>
    </source>
</evidence>
<dbReference type="CDD" id="cd03789">
    <property type="entry name" value="GT9_LPS_heptosyltransferase"/>
    <property type="match status" value="1"/>
</dbReference>
<protein>
    <submittedName>
        <fullName evidence="3">Glycosyltransferase family 9 protein</fullName>
    </submittedName>
</protein>
<dbReference type="GO" id="GO:0008713">
    <property type="term" value="F:ADP-heptose-lipopolysaccharide heptosyltransferase activity"/>
    <property type="evidence" value="ECO:0007669"/>
    <property type="project" value="TreeGrafter"/>
</dbReference>
<reference evidence="3 4" key="1">
    <citation type="submission" date="2018-01" db="EMBL/GenBank/DDBJ databases">
        <title>Complete genome sequence of Bacteriovorax stolpii DSM12778.</title>
        <authorList>
            <person name="Tang B."/>
            <person name="Chang J."/>
        </authorList>
    </citation>
    <scope>NUCLEOTIDE SEQUENCE [LARGE SCALE GENOMIC DNA]</scope>
    <source>
        <strain evidence="3 4">DSM 12778</strain>
    </source>
</reference>
<keyword evidence="2 3" id="KW-0808">Transferase</keyword>
<dbReference type="InterPro" id="IPR002201">
    <property type="entry name" value="Glyco_trans_9"/>
</dbReference>
<evidence type="ECO:0000256" key="2">
    <source>
        <dbReference type="ARBA" id="ARBA00022679"/>
    </source>
</evidence>
<organism evidence="3 4">
    <name type="scientific">Bacteriovorax stolpii</name>
    <name type="common">Bdellovibrio stolpii</name>
    <dbReference type="NCBI Taxonomy" id="960"/>
    <lineage>
        <taxon>Bacteria</taxon>
        <taxon>Pseudomonadati</taxon>
        <taxon>Bdellovibrionota</taxon>
        <taxon>Bacteriovoracia</taxon>
        <taxon>Bacteriovoracales</taxon>
        <taxon>Bacteriovoracaceae</taxon>
        <taxon>Bacteriovorax</taxon>
    </lineage>
</organism>
<proteinExistence type="predicted"/>
<evidence type="ECO:0000313" key="4">
    <source>
        <dbReference type="Proteomes" id="UP000235584"/>
    </source>
</evidence>
<dbReference type="PANTHER" id="PTHR30160">
    <property type="entry name" value="TETRAACYLDISACCHARIDE 4'-KINASE-RELATED"/>
    <property type="match status" value="1"/>
</dbReference>
<dbReference type="SUPFAM" id="SSF53756">
    <property type="entry name" value="UDP-Glycosyltransferase/glycogen phosphorylase"/>
    <property type="match status" value="1"/>
</dbReference>
<sequence length="334" mass="38061">MKKVLIIRFSSFGDIVQCSSVVELIRQKFPDARIDWVTRSDFDYLVKLNHDINHVWSFNKKAGFKGLIELAFKLRKESYDCVYDAHNNLRSSVLSFILRSAFPSPYWVTRSKERFKRILLFTFRINLFPKPFKGIHSYEAPLIKWGITPHADPKLVTWDFNPAALEKVSPYIQGKKSIVLVPSAAWEMKRWPLDHWKKLIQVMPEVHFVVLGGKEDHFCEDLKKVAPERVENLAGKLSLVESCALISRSELVISADTGLLHVADVLGIKALSLMGPTAFGFTTGPQIKTLEIELPCRPCTKDGRGSCSQQVYQRCMVEITPEKVADEARLLIRG</sequence>
<dbReference type="GO" id="GO:0009244">
    <property type="term" value="P:lipopolysaccharide core region biosynthetic process"/>
    <property type="evidence" value="ECO:0007669"/>
    <property type="project" value="TreeGrafter"/>
</dbReference>
<keyword evidence="1" id="KW-0328">Glycosyltransferase</keyword>
<name>A0A2K9NZ35_BACTC</name>
<gene>
    <name evidence="3" type="ORF">C0V70_12970</name>
</gene>
<dbReference type="Gene3D" id="3.40.50.2000">
    <property type="entry name" value="Glycogen Phosphorylase B"/>
    <property type="match status" value="2"/>
</dbReference>
<dbReference type="GO" id="GO:0005829">
    <property type="term" value="C:cytosol"/>
    <property type="evidence" value="ECO:0007669"/>
    <property type="project" value="TreeGrafter"/>
</dbReference>
<dbReference type="OrthoDB" id="5289084at2"/>
<keyword evidence="4" id="KW-1185">Reference proteome</keyword>